<dbReference type="SUPFAM" id="SSF57850">
    <property type="entry name" value="RING/U-box"/>
    <property type="match status" value="1"/>
</dbReference>
<dbReference type="Gene3D" id="3.30.40.10">
    <property type="entry name" value="Zinc/RING finger domain, C3HC4 (zinc finger)"/>
    <property type="match status" value="1"/>
</dbReference>
<keyword evidence="2" id="KW-1185">Reference proteome</keyword>
<gene>
    <name evidence="1" type="ORF">VNO80_08899</name>
</gene>
<dbReference type="GO" id="GO:0006511">
    <property type="term" value="P:ubiquitin-dependent protein catabolic process"/>
    <property type="evidence" value="ECO:0007669"/>
    <property type="project" value="TreeGrafter"/>
</dbReference>
<dbReference type="GO" id="GO:0016567">
    <property type="term" value="P:protein ubiquitination"/>
    <property type="evidence" value="ECO:0007669"/>
    <property type="project" value="InterPro"/>
</dbReference>
<dbReference type="Proteomes" id="UP001374584">
    <property type="component" value="Unassembled WGS sequence"/>
</dbReference>
<proteinExistence type="predicted"/>
<dbReference type="InterPro" id="IPR013083">
    <property type="entry name" value="Znf_RING/FYVE/PHD"/>
</dbReference>
<dbReference type="InterPro" id="IPR033489">
    <property type="entry name" value="RBBP6"/>
</dbReference>
<reference evidence="1 2" key="1">
    <citation type="submission" date="2024-01" db="EMBL/GenBank/DDBJ databases">
        <title>The genomes of 5 underutilized Papilionoideae crops provide insights into root nodulation and disease resistanc.</title>
        <authorList>
            <person name="Jiang F."/>
        </authorList>
    </citation>
    <scope>NUCLEOTIDE SEQUENCE [LARGE SCALE GENOMIC DNA]</scope>
    <source>
        <strain evidence="1">JINMINGXINNONG_FW02</strain>
        <tissue evidence="1">Leaves</tissue>
    </source>
</reference>
<name>A0AAN9N713_PHACN</name>
<dbReference type="GO" id="GO:0005634">
    <property type="term" value="C:nucleus"/>
    <property type="evidence" value="ECO:0007669"/>
    <property type="project" value="TreeGrafter"/>
</dbReference>
<dbReference type="EMBL" id="JAYMYR010000004">
    <property type="protein sequence ID" value="KAK7366896.1"/>
    <property type="molecule type" value="Genomic_DNA"/>
</dbReference>
<dbReference type="PANTHER" id="PTHR15439:SF0">
    <property type="entry name" value="CELL DIVISION CYCLE AND APOPTOSIS REGULATOR PROTEIN 1-RELATED"/>
    <property type="match status" value="1"/>
</dbReference>
<dbReference type="PANTHER" id="PTHR15439">
    <property type="entry name" value="RETINOBLASTOMA-BINDING PROTEIN 6"/>
    <property type="match status" value="1"/>
</dbReference>
<dbReference type="GO" id="GO:0061630">
    <property type="term" value="F:ubiquitin protein ligase activity"/>
    <property type="evidence" value="ECO:0007669"/>
    <property type="project" value="InterPro"/>
</dbReference>
<protein>
    <submittedName>
        <fullName evidence="1">Uncharacterized protein</fullName>
    </submittedName>
</protein>
<comment type="caution">
    <text evidence="1">The sequence shown here is derived from an EMBL/GenBank/DDBJ whole genome shotgun (WGS) entry which is preliminary data.</text>
</comment>
<evidence type="ECO:0000313" key="1">
    <source>
        <dbReference type="EMBL" id="KAK7366896.1"/>
    </source>
</evidence>
<dbReference type="AlphaFoldDB" id="A0AAN9N713"/>
<sequence length="145" mass="15507">MKEIGGLPSTRSIGDLPPDLHCALCNNVTKDAVLTSKCCFKSFCIRDYIISKCACVCGVTNILVDELLPNKTLRDTINHIVGYGNSNAENAGSTFQVQDMESAQCPQPKIPSPTSSASSMGGFRLLLSAPPSNNKEMCFYVLGLG</sequence>
<organism evidence="1 2">
    <name type="scientific">Phaseolus coccineus</name>
    <name type="common">Scarlet runner bean</name>
    <name type="synonym">Phaseolus multiflorus</name>
    <dbReference type="NCBI Taxonomy" id="3886"/>
    <lineage>
        <taxon>Eukaryota</taxon>
        <taxon>Viridiplantae</taxon>
        <taxon>Streptophyta</taxon>
        <taxon>Embryophyta</taxon>
        <taxon>Tracheophyta</taxon>
        <taxon>Spermatophyta</taxon>
        <taxon>Magnoliopsida</taxon>
        <taxon>eudicotyledons</taxon>
        <taxon>Gunneridae</taxon>
        <taxon>Pentapetalae</taxon>
        <taxon>rosids</taxon>
        <taxon>fabids</taxon>
        <taxon>Fabales</taxon>
        <taxon>Fabaceae</taxon>
        <taxon>Papilionoideae</taxon>
        <taxon>50 kb inversion clade</taxon>
        <taxon>NPAAA clade</taxon>
        <taxon>indigoferoid/millettioid clade</taxon>
        <taxon>Phaseoleae</taxon>
        <taxon>Phaseolus</taxon>
    </lineage>
</organism>
<accession>A0AAN9N713</accession>
<evidence type="ECO:0000313" key="2">
    <source>
        <dbReference type="Proteomes" id="UP001374584"/>
    </source>
</evidence>
<dbReference type="GO" id="GO:0006397">
    <property type="term" value="P:mRNA processing"/>
    <property type="evidence" value="ECO:0007669"/>
    <property type="project" value="InterPro"/>
</dbReference>